<dbReference type="Pfam" id="PF00072">
    <property type="entry name" value="Response_reg"/>
    <property type="match status" value="1"/>
</dbReference>
<evidence type="ECO:0000256" key="1">
    <source>
        <dbReference type="ARBA" id="ARBA00023012"/>
    </source>
</evidence>
<dbReference type="Proteomes" id="UP001497457">
    <property type="component" value="Chromosome 26rd"/>
</dbReference>
<feature type="domain" description="Response regulatory" evidence="3">
    <location>
        <begin position="25"/>
        <end position="144"/>
    </location>
</feature>
<accession>A0ABC9BLF8</accession>
<organism evidence="4 5">
    <name type="scientific">Urochloa decumbens</name>
    <dbReference type="NCBI Taxonomy" id="240449"/>
    <lineage>
        <taxon>Eukaryota</taxon>
        <taxon>Viridiplantae</taxon>
        <taxon>Streptophyta</taxon>
        <taxon>Embryophyta</taxon>
        <taxon>Tracheophyta</taxon>
        <taxon>Spermatophyta</taxon>
        <taxon>Magnoliopsida</taxon>
        <taxon>Liliopsida</taxon>
        <taxon>Poales</taxon>
        <taxon>Poaceae</taxon>
        <taxon>PACMAD clade</taxon>
        <taxon>Panicoideae</taxon>
        <taxon>Panicodae</taxon>
        <taxon>Paniceae</taxon>
        <taxon>Melinidinae</taxon>
        <taxon>Urochloa</taxon>
    </lineage>
</organism>
<dbReference type="InterPro" id="IPR011006">
    <property type="entry name" value="CheY-like_superfamily"/>
</dbReference>
<evidence type="ECO:0000313" key="4">
    <source>
        <dbReference type="EMBL" id="CAL5002628.1"/>
    </source>
</evidence>
<dbReference type="Gene3D" id="3.40.50.2300">
    <property type="match status" value="1"/>
</dbReference>
<proteinExistence type="predicted"/>
<dbReference type="SUPFAM" id="SSF52172">
    <property type="entry name" value="CheY-like"/>
    <property type="match status" value="1"/>
</dbReference>
<dbReference type="AlphaFoldDB" id="A0ABC9BLF8"/>
<evidence type="ECO:0000256" key="2">
    <source>
        <dbReference type="PROSITE-ProRule" id="PRU00169"/>
    </source>
</evidence>
<dbReference type="SMART" id="SM00448">
    <property type="entry name" value="REC"/>
    <property type="match status" value="1"/>
</dbReference>
<dbReference type="PANTHER" id="PTHR43874:SF33">
    <property type="entry name" value="TWO-COMPONENT RESPONSE REGULATOR ORR8"/>
    <property type="match status" value="1"/>
</dbReference>
<keyword evidence="1" id="KW-0902">Two-component regulatory system</keyword>
<evidence type="ECO:0000313" key="5">
    <source>
        <dbReference type="Proteomes" id="UP001497457"/>
    </source>
</evidence>
<dbReference type="EMBL" id="OZ075136">
    <property type="protein sequence ID" value="CAL5002628.1"/>
    <property type="molecule type" value="Genomic_DNA"/>
</dbReference>
<comment type="caution">
    <text evidence="2">Lacks conserved residue(s) required for the propagation of feature annotation.</text>
</comment>
<keyword evidence="5" id="KW-1185">Reference proteome</keyword>
<dbReference type="InterPro" id="IPR045279">
    <property type="entry name" value="ARR-like"/>
</dbReference>
<sequence length="144" mass="15523">MSTSKDGKDPKGKSVGTVIAVTPPRVLLVEDSLSDVLTTSINLKLHNVLVSAVPVPRIALEALNADLVVNLVLTVDRVPDGGMSGYDLLMEIKKSPKFNHLPVVIMSDLLIPERVQKCLDGGAKNYIQKPINFAGVRHGILSYI</sequence>
<protein>
    <recommendedName>
        <fullName evidence="3">Response regulatory domain-containing protein</fullName>
    </recommendedName>
</protein>
<dbReference type="PROSITE" id="PS50110">
    <property type="entry name" value="RESPONSE_REGULATORY"/>
    <property type="match status" value="1"/>
</dbReference>
<name>A0ABC9BLF8_9POAL</name>
<dbReference type="GO" id="GO:0000160">
    <property type="term" value="P:phosphorelay signal transduction system"/>
    <property type="evidence" value="ECO:0007669"/>
    <property type="project" value="UniProtKB-KW"/>
</dbReference>
<reference evidence="4" key="1">
    <citation type="submission" date="2024-10" db="EMBL/GenBank/DDBJ databases">
        <authorList>
            <person name="Ryan C."/>
        </authorList>
    </citation>
    <scope>NUCLEOTIDE SEQUENCE [LARGE SCALE GENOMIC DNA]</scope>
</reference>
<dbReference type="InterPro" id="IPR001789">
    <property type="entry name" value="Sig_transdc_resp-reg_receiver"/>
</dbReference>
<dbReference type="PANTHER" id="PTHR43874">
    <property type="entry name" value="TWO-COMPONENT RESPONSE REGULATOR"/>
    <property type="match status" value="1"/>
</dbReference>
<gene>
    <name evidence="4" type="ORF">URODEC1_LOCUS66039</name>
</gene>
<evidence type="ECO:0000259" key="3">
    <source>
        <dbReference type="PROSITE" id="PS50110"/>
    </source>
</evidence>